<dbReference type="RefSeq" id="WP_042694866.1">
    <property type="nucleotide sequence ID" value="NZ_CABMAB010000053.1"/>
</dbReference>
<dbReference type="AlphaFoldDB" id="A0A166CCF9"/>
<dbReference type="PATRIC" id="fig|66851.6.peg.954"/>
<dbReference type="Proteomes" id="UP000077428">
    <property type="component" value="Unassembled WGS sequence"/>
</dbReference>
<protein>
    <recommendedName>
        <fullName evidence="3">AAA domain-containing protein</fullName>
    </recommendedName>
</protein>
<organism evidence="1 2">
    <name type="scientific">Methanobrevibacter oralis</name>
    <dbReference type="NCBI Taxonomy" id="66851"/>
    <lineage>
        <taxon>Archaea</taxon>
        <taxon>Methanobacteriati</taxon>
        <taxon>Methanobacteriota</taxon>
        <taxon>Methanomada group</taxon>
        <taxon>Methanobacteria</taxon>
        <taxon>Methanobacteriales</taxon>
        <taxon>Methanobacteriaceae</taxon>
        <taxon>Methanobrevibacter</taxon>
    </lineage>
</organism>
<dbReference type="STRING" id="66851.MBORA_08670"/>
<comment type="caution">
    <text evidence="1">The sequence shown here is derived from an EMBL/GenBank/DDBJ whole genome shotgun (WGS) entry which is preliminary data.</text>
</comment>
<dbReference type="EMBL" id="LWMU01000058">
    <property type="protein sequence ID" value="KZX13117.1"/>
    <property type="molecule type" value="Genomic_DNA"/>
</dbReference>
<evidence type="ECO:0008006" key="3">
    <source>
        <dbReference type="Google" id="ProtNLM"/>
    </source>
</evidence>
<reference evidence="2" key="1">
    <citation type="journal article" date="2016" name="Genome Announc.">
        <title>Draft Genome Sequences of Methanobrevibacter curvatus DSM11111, Methanobrevibacter cuticularis DSM11139, Methanobrevibacter filiformis DSM11501, and Methanobrevibacter oralis DSM7256.</title>
        <authorList>
            <person name="Poehlein A."/>
            <person name="Seedorf H."/>
        </authorList>
    </citation>
    <scope>NUCLEOTIDE SEQUENCE [LARGE SCALE GENOMIC DNA]</scope>
    <source>
        <strain evidence="2">DSM 7256 / JCM 30027 / ZR</strain>
    </source>
</reference>
<gene>
    <name evidence="1" type="ORF">MBORA_08670</name>
</gene>
<evidence type="ECO:0000313" key="2">
    <source>
        <dbReference type="Proteomes" id="UP000077428"/>
    </source>
</evidence>
<evidence type="ECO:0000313" key="1">
    <source>
        <dbReference type="EMBL" id="KZX13117.1"/>
    </source>
</evidence>
<accession>A0A166CCF9</accession>
<proteinExistence type="predicted"/>
<sequence length="74" mass="8925">MMNFIIEKYFESNNFKIYESIQFDKFPITIFNSQTNSEKLMDFVLKLPERIYEKSSNKIKGVLIFIDEFQLLKS</sequence>
<keyword evidence="2" id="KW-1185">Reference proteome</keyword>
<name>A0A166CCF9_METOA</name>